<evidence type="ECO:0000313" key="4">
    <source>
        <dbReference type="Proteomes" id="UP000314011"/>
    </source>
</evidence>
<dbReference type="OrthoDB" id="7812516at2"/>
<dbReference type="InterPro" id="IPR036086">
    <property type="entry name" value="ParB/Sulfiredoxin_sf"/>
</dbReference>
<keyword evidence="4" id="KW-1185">Reference proteome</keyword>
<dbReference type="SUPFAM" id="SSF110849">
    <property type="entry name" value="ParB/Sulfiredoxin"/>
    <property type="match status" value="1"/>
</dbReference>
<evidence type="ECO:0000259" key="2">
    <source>
        <dbReference type="SMART" id="SM00470"/>
    </source>
</evidence>
<dbReference type="InterPro" id="IPR050336">
    <property type="entry name" value="Chromosome_partition/occlusion"/>
</dbReference>
<organism evidence="3 4">
    <name type="scientific">Pelagovum pacificum</name>
    <dbReference type="NCBI Taxonomy" id="2588711"/>
    <lineage>
        <taxon>Bacteria</taxon>
        <taxon>Pseudomonadati</taxon>
        <taxon>Pseudomonadota</taxon>
        <taxon>Alphaproteobacteria</taxon>
        <taxon>Rhodobacterales</taxon>
        <taxon>Paracoccaceae</taxon>
        <taxon>Pelagovum</taxon>
    </lineage>
</organism>
<dbReference type="CDD" id="cd16405">
    <property type="entry name" value="RepB_like_N"/>
    <property type="match status" value="1"/>
</dbReference>
<gene>
    <name evidence="3" type="ORF">FHY64_19695</name>
</gene>
<dbReference type="EMBL" id="VFFF01000005">
    <property type="protein sequence ID" value="TNY30550.1"/>
    <property type="molecule type" value="Genomic_DNA"/>
</dbReference>
<dbReference type="InterPro" id="IPR037972">
    <property type="entry name" value="RepB_N"/>
</dbReference>
<dbReference type="SMART" id="SM00470">
    <property type="entry name" value="ParB"/>
    <property type="match status" value="1"/>
</dbReference>
<dbReference type="Gene3D" id="3.90.1530.30">
    <property type="match status" value="1"/>
</dbReference>
<dbReference type="Pfam" id="PF02195">
    <property type="entry name" value="ParB_N"/>
    <property type="match status" value="1"/>
</dbReference>
<dbReference type="PANTHER" id="PTHR33375:SF1">
    <property type="entry name" value="CHROMOSOME-PARTITIONING PROTEIN PARB-RELATED"/>
    <property type="match status" value="1"/>
</dbReference>
<feature type="region of interest" description="Disordered" evidence="1">
    <location>
        <begin position="1"/>
        <end position="28"/>
    </location>
</feature>
<evidence type="ECO:0000256" key="1">
    <source>
        <dbReference type="SAM" id="MobiDB-lite"/>
    </source>
</evidence>
<dbReference type="GO" id="GO:0005694">
    <property type="term" value="C:chromosome"/>
    <property type="evidence" value="ECO:0007669"/>
    <property type="project" value="TreeGrafter"/>
</dbReference>
<accession>A0A5C5G958</accession>
<proteinExistence type="predicted"/>
<dbReference type="GO" id="GO:0007059">
    <property type="term" value="P:chromosome segregation"/>
    <property type="evidence" value="ECO:0007669"/>
    <property type="project" value="TreeGrafter"/>
</dbReference>
<evidence type="ECO:0000313" key="3">
    <source>
        <dbReference type="EMBL" id="TNY30550.1"/>
    </source>
</evidence>
<dbReference type="AlphaFoldDB" id="A0A5C5G958"/>
<dbReference type="PANTHER" id="PTHR33375">
    <property type="entry name" value="CHROMOSOME-PARTITIONING PROTEIN PARB-RELATED"/>
    <property type="match status" value="1"/>
</dbReference>
<name>A0A5C5G958_9RHOB</name>
<dbReference type="Proteomes" id="UP000314011">
    <property type="component" value="Unassembled WGS sequence"/>
</dbReference>
<protein>
    <submittedName>
        <fullName evidence="3">Nuclease</fullName>
    </submittedName>
</protein>
<sequence length="334" mass="35974">MAKRKRLTPARSDYLETPSRAGLETKSMPFAAPPAPIAAVASDASASAALSELTESMAQARAEGRMVVALPLTAIEEHYLVRDRLSADPEEMSALVESIRARGQQTPIEVTELEAGRYGLISGWRRLRALSALQEETGRFDTVLAFLRRPEDASDAYLAMVEENEIRVGLSYYERARIADKAVAQGVFEDHKKALLSLFRSASRAKRSKIRGYLPVVSALDGVLRFPQALGERIGVRLGKALEADPSLAARLQKALTEGAPGDAEQEQSLILAALAPPRAEAVPEPKIAAGQVCTLTKDVRMRVGPDGGVTLYGPGVNDHFRTKLLKAFGSSGA</sequence>
<comment type="caution">
    <text evidence="3">The sequence shown here is derived from an EMBL/GenBank/DDBJ whole genome shotgun (WGS) entry which is preliminary data.</text>
</comment>
<reference evidence="3 4" key="1">
    <citation type="submission" date="2019-06" db="EMBL/GenBank/DDBJ databases">
        <title>Genome of new Rhodobacteraceae sp. SM1903.</title>
        <authorList>
            <person name="Ren X."/>
        </authorList>
    </citation>
    <scope>NUCLEOTIDE SEQUENCE [LARGE SCALE GENOMIC DNA]</scope>
    <source>
        <strain evidence="3 4">SM1903</strain>
    </source>
</reference>
<dbReference type="InterPro" id="IPR003115">
    <property type="entry name" value="ParB_N"/>
</dbReference>
<dbReference type="RefSeq" id="WP_140197603.1">
    <property type="nucleotide sequence ID" value="NZ_CP065916.1"/>
</dbReference>
<feature type="domain" description="ParB-like N-terminal" evidence="2">
    <location>
        <begin position="68"/>
        <end position="165"/>
    </location>
</feature>